<dbReference type="EMBL" id="CP047588">
    <property type="protein sequence ID" value="QIE02291.1"/>
    <property type="molecule type" value="Genomic_DNA"/>
</dbReference>
<organism evidence="7 8">
    <name type="scientific">Buchnera aphidicola subsp. Uroleucon sonchi</name>
    <dbReference type="NCBI Taxonomy" id="118118"/>
    <lineage>
        <taxon>Bacteria</taxon>
        <taxon>Pseudomonadati</taxon>
        <taxon>Pseudomonadota</taxon>
        <taxon>Gammaproteobacteria</taxon>
        <taxon>Enterobacterales</taxon>
        <taxon>Erwiniaceae</taxon>
        <taxon>Buchnera</taxon>
    </lineage>
</organism>
<feature type="domain" description="Bacterial bifunctional deaminase-reductase C-terminal" evidence="6">
    <location>
        <begin position="1"/>
        <end position="206"/>
    </location>
</feature>
<evidence type="ECO:0000256" key="1">
    <source>
        <dbReference type="ARBA" id="ARBA00004910"/>
    </source>
</evidence>
<protein>
    <recommendedName>
        <fullName evidence="2">5-amino-6-(5-phosphoribosylamino)uracil reductase</fullName>
        <ecNumber evidence="2">1.1.1.193</ecNumber>
    </recommendedName>
</protein>
<proteinExistence type="predicted"/>
<dbReference type="GO" id="GO:0008703">
    <property type="term" value="F:5-amino-6-(5-phosphoribosylamino)uracil reductase activity"/>
    <property type="evidence" value="ECO:0007669"/>
    <property type="project" value="UniProtKB-EC"/>
</dbReference>
<evidence type="ECO:0000313" key="8">
    <source>
        <dbReference type="Proteomes" id="UP000502958"/>
    </source>
</evidence>
<accession>A0A6C1F713</accession>
<dbReference type="Pfam" id="PF01872">
    <property type="entry name" value="RibD_C"/>
    <property type="match status" value="1"/>
</dbReference>
<dbReference type="NCBIfam" id="TIGR00326">
    <property type="entry name" value="eubact_ribD"/>
    <property type="match status" value="1"/>
</dbReference>
<dbReference type="NCBIfam" id="TIGR00227">
    <property type="entry name" value="ribD_Cterm"/>
    <property type="match status" value="1"/>
</dbReference>
<dbReference type="InterPro" id="IPR050765">
    <property type="entry name" value="Riboflavin_Biosynth_HTPR"/>
</dbReference>
<keyword evidence="4" id="KW-0521">NADP</keyword>
<evidence type="ECO:0000256" key="2">
    <source>
        <dbReference type="ARBA" id="ARBA00013173"/>
    </source>
</evidence>
<dbReference type="Gene3D" id="3.40.430.10">
    <property type="entry name" value="Dihydrofolate Reductase, subunit A"/>
    <property type="match status" value="1"/>
</dbReference>
<dbReference type="SUPFAM" id="SSF53597">
    <property type="entry name" value="Dihydrofolate reductase-like"/>
    <property type="match status" value="1"/>
</dbReference>
<evidence type="ECO:0000256" key="4">
    <source>
        <dbReference type="ARBA" id="ARBA00022857"/>
    </source>
</evidence>
<evidence type="ECO:0000313" key="7">
    <source>
        <dbReference type="EMBL" id="QIE02291.1"/>
    </source>
</evidence>
<dbReference type="AlphaFoldDB" id="A0A6C1F713"/>
<name>A0A6C1F713_BUCUN</name>
<comment type="pathway">
    <text evidence="1">Cofactor biosynthesis; riboflavin biosynthesis; 5-amino-6-(D-ribitylamino)uracil from GTP: step 3/4.</text>
</comment>
<dbReference type="EC" id="1.1.1.193" evidence="2"/>
<dbReference type="InterPro" id="IPR024072">
    <property type="entry name" value="DHFR-like_dom_sf"/>
</dbReference>
<dbReference type="UniPathway" id="UPA00275">
    <property type="reaction ID" value="UER00402"/>
</dbReference>
<evidence type="ECO:0000259" key="6">
    <source>
        <dbReference type="Pfam" id="PF01872"/>
    </source>
</evidence>
<dbReference type="Proteomes" id="UP000502958">
    <property type="component" value="Chromosome"/>
</dbReference>
<dbReference type="GO" id="GO:0008835">
    <property type="term" value="F:diaminohydroxyphosphoribosylaminopyrimidine deaminase activity"/>
    <property type="evidence" value="ECO:0007669"/>
    <property type="project" value="InterPro"/>
</dbReference>
<evidence type="ECO:0000256" key="3">
    <source>
        <dbReference type="ARBA" id="ARBA00022619"/>
    </source>
</evidence>
<reference evidence="7 8" key="1">
    <citation type="submission" date="2020-01" db="EMBL/GenBank/DDBJ databases">
        <title>Complete genome of Buchnera aphidicola isolated from Chaitophorus populeti.</title>
        <authorList>
            <person name="Park J."/>
            <person name="Xi H."/>
        </authorList>
    </citation>
    <scope>NUCLEOTIDE SEQUENCE [LARGE SCALE GENOMIC DNA]</scope>
    <source>
        <strain evidence="7 8">UsonBac</strain>
    </source>
</reference>
<dbReference type="GO" id="GO:0009231">
    <property type="term" value="P:riboflavin biosynthetic process"/>
    <property type="evidence" value="ECO:0007669"/>
    <property type="project" value="UniProtKB-UniPathway"/>
</dbReference>
<gene>
    <name evidence="7" type="primary">ribD</name>
    <name evidence="7" type="ORF">GUU85_02160</name>
</gene>
<dbReference type="InterPro" id="IPR004794">
    <property type="entry name" value="Eubact_RibD"/>
</dbReference>
<dbReference type="InterPro" id="IPR002734">
    <property type="entry name" value="RibDG_C"/>
</dbReference>
<evidence type="ECO:0000256" key="5">
    <source>
        <dbReference type="ARBA" id="ARBA00023002"/>
    </source>
</evidence>
<dbReference type="PANTHER" id="PTHR38011">
    <property type="entry name" value="DIHYDROFOLATE REDUCTASE FAMILY PROTEIN (AFU_ORTHOLOGUE AFUA_8G06820)"/>
    <property type="match status" value="1"/>
</dbReference>
<keyword evidence="3" id="KW-0686">Riboflavin biosynthesis</keyword>
<sequence length="214" mass="24662">MSIDGKIATKNGESKWITSKCARQDVQLFRAKSSAILSSSSTIIADNPRLNIRFEEFNSKISSIIPKKIFQYPIRVILDSQNRIQPFHKIIQTKGDIWLIRLKRDQNIWPKHIKQIIGKKYENKINIYNLLKFLGQSDINNVWIEAGSQLSGFLLKNSLIDELILYVAPKILGHEAQSLCMIYNILHISNAIQFEFQDIRQIGSDIRLILSPKK</sequence>
<keyword evidence="7" id="KW-0378">Hydrolase</keyword>
<keyword evidence="5 7" id="KW-0560">Oxidoreductase</keyword>
<dbReference type="InterPro" id="IPR011549">
    <property type="entry name" value="RibD_C"/>
</dbReference>
<dbReference type="GO" id="GO:0050661">
    <property type="term" value="F:NADP binding"/>
    <property type="evidence" value="ECO:0007669"/>
    <property type="project" value="InterPro"/>
</dbReference>
<dbReference type="PANTHER" id="PTHR38011:SF7">
    <property type="entry name" value="2,5-DIAMINO-6-RIBOSYLAMINO-4(3H)-PYRIMIDINONE 5'-PHOSPHATE REDUCTASE"/>
    <property type="match status" value="1"/>
</dbReference>